<evidence type="ECO:0000313" key="2">
    <source>
        <dbReference type="Proteomes" id="UP000030764"/>
    </source>
</evidence>
<protein>
    <submittedName>
        <fullName evidence="1">Uncharacterized protein</fullName>
    </submittedName>
</protein>
<evidence type="ECO:0000313" key="1">
    <source>
        <dbReference type="EMBL" id="KFD51139.1"/>
    </source>
</evidence>
<dbReference type="AlphaFoldDB" id="A0A085M1P3"/>
<name>A0A085M1P3_9BILA</name>
<dbReference type="Proteomes" id="UP000030764">
    <property type="component" value="Unassembled WGS sequence"/>
</dbReference>
<dbReference type="EMBL" id="KL363243">
    <property type="protein sequence ID" value="KFD51139.1"/>
    <property type="molecule type" value="Genomic_DNA"/>
</dbReference>
<organism evidence="1 2">
    <name type="scientific">Trichuris suis</name>
    <name type="common">pig whipworm</name>
    <dbReference type="NCBI Taxonomy" id="68888"/>
    <lineage>
        <taxon>Eukaryota</taxon>
        <taxon>Metazoa</taxon>
        <taxon>Ecdysozoa</taxon>
        <taxon>Nematoda</taxon>
        <taxon>Enoplea</taxon>
        <taxon>Dorylaimia</taxon>
        <taxon>Trichinellida</taxon>
        <taxon>Trichuridae</taxon>
        <taxon>Trichuris</taxon>
    </lineage>
</organism>
<gene>
    <name evidence="1" type="ORF">M513_08039</name>
</gene>
<proteinExistence type="predicted"/>
<accession>A0A085M1P3</accession>
<reference evidence="1 2" key="1">
    <citation type="journal article" date="2014" name="Nat. Genet.">
        <title>Genome and transcriptome of the porcine whipworm Trichuris suis.</title>
        <authorList>
            <person name="Jex A.R."/>
            <person name="Nejsum P."/>
            <person name="Schwarz E.M."/>
            <person name="Hu L."/>
            <person name="Young N.D."/>
            <person name="Hall R.S."/>
            <person name="Korhonen P.K."/>
            <person name="Liao S."/>
            <person name="Thamsborg S."/>
            <person name="Xia J."/>
            <person name="Xu P."/>
            <person name="Wang S."/>
            <person name="Scheerlinck J.P."/>
            <person name="Hofmann A."/>
            <person name="Sternberg P.W."/>
            <person name="Wang J."/>
            <person name="Gasser R.B."/>
        </authorList>
    </citation>
    <scope>NUCLEOTIDE SEQUENCE [LARGE SCALE GENOMIC DNA]</scope>
    <source>
        <strain evidence="1">DCEP-RM93M</strain>
    </source>
</reference>
<sequence>MKTYGPVKNSFVFAVMAVSIDSAYSLSTKYQIKSITTSIEYVALLNETQESKVKTKKTIRGVLRKSKAAL</sequence>
<keyword evidence="2" id="KW-1185">Reference proteome</keyword>